<evidence type="ECO:0008006" key="3">
    <source>
        <dbReference type="Google" id="ProtNLM"/>
    </source>
</evidence>
<dbReference type="OrthoDB" id="9802710at2"/>
<dbReference type="eggNOG" id="COG4481">
    <property type="taxonomic scope" value="Bacteria"/>
</dbReference>
<evidence type="ECO:0000313" key="1">
    <source>
        <dbReference type="EMBL" id="EFU74335.1"/>
    </source>
</evidence>
<dbReference type="HOGENOM" id="CLU_180138_0_2_9"/>
<reference evidence="1 2" key="1">
    <citation type="submission" date="2010-12" db="EMBL/GenBank/DDBJ databases">
        <authorList>
            <person name="Muzny D."/>
            <person name="Qin X."/>
            <person name="Deng J."/>
            <person name="Jiang H."/>
            <person name="Liu Y."/>
            <person name="Qu J."/>
            <person name="Song X.-Z."/>
            <person name="Zhang L."/>
            <person name="Thornton R."/>
            <person name="Coyle M."/>
            <person name="Francisco L."/>
            <person name="Jackson L."/>
            <person name="Javaid M."/>
            <person name="Korchina V."/>
            <person name="Kovar C."/>
            <person name="Mata R."/>
            <person name="Mathew T."/>
            <person name="Ngo R."/>
            <person name="Nguyen L."/>
            <person name="Nguyen N."/>
            <person name="Okwuonu G."/>
            <person name="Ongeri F."/>
            <person name="Pham C."/>
            <person name="Simmons D."/>
            <person name="Wilczek-Boney K."/>
            <person name="Hale W."/>
            <person name="Jakkamsetti A."/>
            <person name="Pham P."/>
            <person name="Ruth R."/>
            <person name="San Lucas F."/>
            <person name="Warren J."/>
            <person name="Zhang J."/>
            <person name="Zhao Z."/>
            <person name="Zhou C."/>
            <person name="Zhu D."/>
            <person name="Lee S."/>
            <person name="Bess C."/>
            <person name="Blankenburg K."/>
            <person name="Forbes L."/>
            <person name="Fu Q."/>
            <person name="Gubbala S."/>
            <person name="Hirani K."/>
            <person name="Jayaseelan J.C."/>
            <person name="Lara F."/>
            <person name="Munidasa M."/>
            <person name="Palculict T."/>
            <person name="Patil S."/>
            <person name="Pu L.-L."/>
            <person name="Saada N."/>
            <person name="Tang L."/>
            <person name="Weissenberger G."/>
            <person name="Zhu Y."/>
            <person name="Hemphill L."/>
            <person name="Shang Y."/>
            <person name="Youmans B."/>
            <person name="Ayvaz T."/>
            <person name="Ross M."/>
            <person name="Santibanez J."/>
            <person name="Aqrawi P."/>
            <person name="Gross S."/>
            <person name="Joshi V."/>
            <person name="Fowler G."/>
            <person name="Nazareth L."/>
            <person name="Reid J."/>
            <person name="Worley K."/>
            <person name="Petrosino J."/>
            <person name="Highlander S."/>
            <person name="Gibbs R."/>
        </authorList>
    </citation>
    <scope>NUCLEOTIDE SEQUENCE [LARGE SCALE GENOMIC DNA]</scope>
    <source>
        <strain evidence="2">DSM 15952 / CCUG 50447 / LMG 22039 / TP 1.5</strain>
    </source>
</reference>
<gene>
    <name evidence="1" type="ORF">HMPREF9088_0834</name>
</gene>
<organism evidence="1 2">
    <name type="scientific">Enterococcus italicus (strain DSM 15952 / CCUG 50447 / LMG 22039 / TP 1.5)</name>
    <dbReference type="NCBI Taxonomy" id="888064"/>
    <lineage>
        <taxon>Bacteria</taxon>
        <taxon>Bacillati</taxon>
        <taxon>Bacillota</taxon>
        <taxon>Bacilli</taxon>
        <taxon>Lactobacillales</taxon>
        <taxon>Enterococcaceae</taxon>
        <taxon>Enterococcus</taxon>
    </lineage>
</organism>
<proteinExistence type="predicted"/>
<name>E6LEP4_ENTI1</name>
<dbReference type="Proteomes" id="UP000010296">
    <property type="component" value="Unassembled WGS sequence"/>
</dbReference>
<evidence type="ECO:0000313" key="2">
    <source>
        <dbReference type="Proteomes" id="UP000010296"/>
    </source>
</evidence>
<dbReference type="STRING" id="888064.HMPREF9088_0834"/>
<dbReference type="GeneID" id="302706143"/>
<dbReference type="AlphaFoldDB" id="E6LEP4"/>
<dbReference type="PANTHER" id="PTHR38455:SF1">
    <property type="entry name" value="DUF951 DOMAIN-CONTAINING PROTEIN"/>
    <property type="match status" value="1"/>
</dbReference>
<keyword evidence="2" id="KW-1185">Reference proteome</keyword>
<dbReference type="PATRIC" id="fig|888064.11.peg.1832"/>
<accession>E6LEP4</accession>
<dbReference type="RefSeq" id="WP_007207855.1">
    <property type="nucleotide sequence ID" value="NZ_GL622241.1"/>
</dbReference>
<protein>
    <recommendedName>
        <fullName evidence="3">DUF951 domain-containing protein</fullName>
    </recommendedName>
</protein>
<sequence length="62" mass="7412">MYDFGDIVMMKKPHACQTNRWQIIRMGADIKIKCENCGHIVMMPRREFDKKLKKVLEKAEKE</sequence>
<dbReference type="InterPro" id="IPR009296">
    <property type="entry name" value="DUF951"/>
</dbReference>
<dbReference type="Pfam" id="PF06107">
    <property type="entry name" value="DUF951"/>
    <property type="match status" value="1"/>
</dbReference>
<dbReference type="EMBL" id="AEPV01000030">
    <property type="protein sequence ID" value="EFU74335.1"/>
    <property type="molecule type" value="Genomic_DNA"/>
</dbReference>
<comment type="caution">
    <text evidence="1">The sequence shown here is derived from an EMBL/GenBank/DDBJ whole genome shotgun (WGS) entry which is preliminary data.</text>
</comment>
<dbReference type="PANTHER" id="PTHR38455">
    <property type="entry name" value="HYPOTHETICAL CYTOSOLIC PROTEIN"/>
    <property type="match status" value="1"/>
</dbReference>
<dbReference type="PIRSF" id="PIRSF037263">
    <property type="entry name" value="DUF951_bac"/>
    <property type="match status" value="1"/>
</dbReference>